<sequence>MKRRSRLRLTPAGTAVLVGSILLAAIGLVSGYREFAVVAAAGVVVLLIAVVLPRVTSAIEFERQDVPHFVARGSVVAVALHTRVEHTAPPTRIIDQLAGLAVPIDLPQLSPDRDTVARYRIQALQRGVHHLGPLLEERSDPFALATRTVRHDVIDEVLVHPYVHRLRLPDSGSRMRQARAIVPRFSEDPLADFRSLREYVVGDDSRLVHWASTAKTGTLMVRDHFELRRTTRTVVLETLDRSANDALFEDAVELAASIVCESLEQELQVVMRTRDRENPGRLAFVRHRQEALELFTRVQRTTPDDTLPAAQLRLQGDSGDQIFLVTGADSPLVTELAGNVLIARRLVVVRLHDGSTPLRRLPVRHIDVTSAEQFVARWNQRPGNL</sequence>
<keyword evidence="1" id="KW-1133">Transmembrane helix</keyword>
<evidence type="ECO:0000256" key="1">
    <source>
        <dbReference type="SAM" id="Phobius"/>
    </source>
</evidence>
<evidence type="ECO:0000313" key="3">
    <source>
        <dbReference type="EMBL" id="CAB4554191.1"/>
    </source>
</evidence>
<evidence type="ECO:0000259" key="2">
    <source>
        <dbReference type="Pfam" id="PF01882"/>
    </source>
</evidence>
<accession>A0A6J6CRV4</accession>
<dbReference type="AlphaFoldDB" id="A0A6J6CRV4"/>
<organism evidence="3">
    <name type="scientific">freshwater metagenome</name>
    <dbReference type="NCBI Taxonomy" id="449393"/>
    <lineage>
        <taxon>unclassified sequences</taxon>
        <taxon>metagenomes</taxon>
        <taxon>ecological metagenomes</taxon>
    </lineage>
</organism>
<keyword evidence="1" id="KW-0812">Transmembrane</keyword>
<dbReference type="EMBL" id="CAEZSR010000037">
    <property type="protein sequence ID" value="CAB4554191.1"/>
    <property type="molecule type" value="Genomic_DNA"/>
</dbReference>
<dbReference type="PANTHER" id="PTHR34351:SF1">
    <property type="entry name" value="SLR1927 PROTEIN"/>
    <property type="match status" value="1"/>
</dbReference>
<dbReference type="Pfam" id="PF01882">
    <property type="entry name" value="DUF58"/>
    <property type="match status" value="1"/>
</dbReference>
<reference evidence="3" key="1">
    <citation type="submission" date="2020-05" db="EMBL/GenBank/DDBJ databases">
        <authorList>
            <person name="Chiriac C."/>
            <person name="Salcher M."/>
            <person name="Ghai R."/>
            <person name="Kavagutti S V."/>
        </authorList>
    </citation>
    <scope>NUCLEOTIDE SEQUENCE</scope>
</reference>
<dbReference type="InterPro" id="IPR002881">
    <property type="entry name" value="DUF58"/>
</dbReference>
<feature type="domain" description="DUF58" evidence="2">
    <location>
        <begin position="196"/>
        <end position="246"/>
    </location>
</feature>
<name>A0A6J6CRV4_9ZZZZ</name>
<feature type="transmembrane region" description="Helical" evidence="1">
    <location>
        <begin position="12"/>
        <end position="29"/>
    </location>
</feature>
<dbReference type="PANTHER" id="PTHR34351">
    <property type="entry name" value="SLR1927 PROTEIN-RELATED"/>
    <property type="match status" value="1"/>
</dbReference>
<keyword evidence="1" id="KW-0472">Membrane</keyword>
<feature type="transmembrane region" description="Helical" evidence="1">
    <location>
        <begin position="35"/>
        <end position="53"/>
    </location>
</feature>
<protein>
    <submittedName>
        <fullName evidence="3">Unannotated protein</fullName>
    </submittedName>
</protein>
<gene>
    <name evidence="3" type="ORF">UFOPK1493_01297</name>
</gene>
<proteinExistence type="predicted"/>